<dbReference type="SUPFAM" id="SSF51604">
    <property type="entry name" value="Enolase C-terminal domain-like"/>
    <property type="match status" value="1"/>
</dbReference>
<name>A0A5J5GPU5_9RHOB</name>
<reference evidence="2 3" key="1">
    <citation type="submission" date="2019-09" db="EMBL/GenBank/DDBJ databases">
        <authorList>
            <person name="Park J.-S."/>
            <person name="Choi H.-J."/>
        </authorList>
    </citation>
    <scope>NUCLEOTIDE SEQUENCE [LARGE SCALE GENOMIC DNA]</scope>
    <source>
        <strain evidence="2 3">176SS1-4</strain>
    </source>
</reference>
<evidence type="ECO:0000313" key="3">
    <source>
        <dbReference type="Proteomes" id="UP000326554"/>
    </source>
</evidence>
<dbReference type="EMBL" id="VYQE01000002">
    <property type="protein sequence ID" value="KAA9009452.1"/>
    <property type="molecule type" value="Genomic_DNA"/>
</dbReference>
<accession>A0A5J5GPU5</accession>
<feature type="region of interest" description="Disordered" evidence="1">
    <location>
        <begin position="1"/>
        <end position="69"/>
    </location>
</feature>
<proteinExistence type="predicted"/>
<feature type="compositionally biased region" description="Basic and acidic residues" evidence="1">
    <location>
        <begin position="10"/>
        <end position="64"/>
    </location>
</feature>
<protein>
    <submittedName>
        <fullName evidence="2">Mandelate racemase</fullName>
    </submittedName>
</protein>
<comment type="caution">
    <text evidence="2">The sequence shown here is derived from an EMBL/GenBank/DDBJ whole genome shotgun (WGS) entry which is preliminary data.</text>
</comment>
<evidence type="ECO:0000313" key="2">
    <source>
        <dbReference type="EMBL" id="KAA9009452.1"/>
    </source>
</evidence>
<keyword evidence="3" id="KW-1185">Reference proteome</keyword>
<dbReference type="InterPro" id="IPR036849">
    <property type="entry name" value="Enolase-like_C_sf"/>
</dbReference>
<dbReference type="Proteomes" id="UP000326554">
    <property type="component" value="Unassembled WGS sequence"/>
</dbReference>
<dbReference type="Gene3D" id="3.20.20.120">
    <property type="entry name" value="Enolase-like C-terminal domain"/>
    <property type="match status" value="1"/>
</dbReference>
<dbReference type="AlphaFoldDB" id="A0A5J5GPU5"/>
<gene>
    <name evidence="2" type="ORF">F3S47_09425</name>
</gene>
<evidence type="ECO:0000256" key="1">
    <source>
        <dbReference type="SAM" id="MobiDB-lite"/>
    </source>
</evidence>
<organism evidence="2 3">
    <name type="scientific">Histidinibacterium aquaticum</name>
    <dbReference type="NCBI Taxonomy" id="2613962"/>
    <lineage>
        <taxon>Bacteria</taxon>
        <taxon>Pseudomonadati</taxon>
        <taxon>Pseudomonadota</taxon>
        <taxon>Alphaproteobacteria</taxon>
        <taxon>Rhodobacterales</taxon>
        <taxon>Paracoccaceae</taxon>
        <taxon>Histidinibacterium</taxon>
    </lineage>
</organism>
<sequence>MGASRRHRSYPRERHEPRRARDGRRPLPGDHPRAHRSRLDGSGRRRALPHPDRRTGDGGCRRGDAAGLREGGGMTALRLVEARWAERPVRMRLPFQFGSTEVRETAEAHASVTIEVGGKRETGRSAQLMVPRWFDKRASMSNADTIDELRTTVRTAVEKAPGLTGPAVAVSRDLRAEVAAALPDVPGLAAGFGPALLEMAVIDALCSAAKVPFWRAARDDLFGLAKDLPSDLNAEALSTSLSRIEAPRRISLRHTIGFDAPLRGQDVSAEARPDDLPVALDEVIARTGISGFKIKLKGDPAADLARLRDISGIVGGLPGLTVTLDANEQYATDAFAAFLDGLEKDAALAPIRAATRFVEQPFPRETALTERVSPPLPLIIDESDDSEEAFPRALELGWSGTSIKSCKGVLRALLNKARAEAAGAVLSGEDLTCQPGLCWQQDTAMMSACGVRDVERNGHHFAGGLQSTSPEERRHFAEAHPDIYLVANDATGLRIQEGAIDIQSLGVSGFGCETINLPPLT</sequence>